<feature type="transmembrane region" description="Helical" evidence="3">
    <location>
        <begin position="190"/>
        <end position="208"/>
    </location>
</feature>
<keyword evidence="3" id="KW-1133">Transmembrane helix</keyword>
<dbReference type="CDD" id="cd06257">
    <property type="entry name" value="DnaJ"/>
    <property type="match status" value="1"/>
</dbReference>
<name>A0A1Q9EF49_SYMMI</name>
<dbReference type="GO" id="GO:0051087">
    <property type="term" value="F:protein-folding chaperone binding"/>
    <property type="evidence" value="ECO:0007669"/>
    <property type="project" value="TreeGrafter"/>
</dbReference>
<evidence type="ECO:0000313" key="6">
    <source>
        <dbReference type="Proteomes" id="UP000186817"/>
    </source>
</evidence>
<evidence type="ECO:0000313" key="5">
    <source>
        <dbReference type="EMBL" id="OLQ06018.1"/>
    </source>
</evidence>
<dbReference type="InterPro" id="IPR051948">
    <property type="entry name" value="Hsp70_co-chaperone_J-domain"/>
</dbReference>
<keyword evidence="1" id="KW-0143">Chaperone</keyword>
<dbReference type="PANTHER" id="PTHR44360:SF1">
    <property type="entry name" value="DNAJ HOMOLOG SUBFAMILY B MEMBER 9"/>
    <property type="match status" value="1"/>
</dbReference>
<keyword evidence="6" id="KW-1185">Reference proteome</keyword>
<dbReference type="EMBL" id="LSRX01000170">
    <property type="protein sequence ID" value="OLQ06018.1"/>
    <property type="molecule type" value="Genomic_DNA"/>
</dbReference>
<evidence type="ECO:0000256" key="2">
    <source>
        <dbReference type="SAM" id="Coils"/>
    </source>
</evidence>
<keyword evidence="3" id="KW-0472">Membrane</keyword>
<dbReference type="PROSITE" id="PS50076">
    <property type="entry name" value="DNAJ_2"/>
    <property type="match status" value="1"/>
</dbReference>
<dbReference type="GO" id="GO:0036503">
    <property type="term" value="P:ERAD pathway"/>
    <property type="evidence" value="ECO:0007669"/>
    <property type="project" value="TreeGrafter"/>
</dbReference>
<dbReference type="SUPFAM" id="SSF46565">
    <property type="entry name" value="Chaperone J-domain"/>
    <property type="match status" value="1"/>
</dbReference>
<feature type="transmembrane region" description="Helical" evidence="3">
    <location>
        <begin position="152"/>
        <end position="178"/>
    </location>
</feature>
<evidence type="ECO:0000256" key="1">
    <source>
        <dbReference type="ARBA" id="ARBA00023186"/>
    </source>
</evidence>
<dbReference type="InterPro" id="IPR036869">
    <property type="entry name" value="J_dom_sf"/>
</dbReference>
<dbReference type="Pfam" id="PF00226">
    <property type="entry name" value="DnaJ"/>
    <property type="match status" value="1"/>
</dbReference>
<proteinExistence type="predicted"/>
<dbReference type="OrthoDB" id="10250354at2759"/>
<gene>
    <name evidence="5" type="primary">dnaJ</name>
    <name evidence="5" type="ORF">AK812_SmicGene10737</name>
</gene>
<protein>
    <submittedName>
        <fullName evidence="5">Chaperone protein DnaJ</fullName>
    </submittedName>
</protein>
<feature type="coiled-coil region" evidence="2">
    <location>
        <begin position="256"/>
        <end position="290"/>
    </location>
</feature>
<organism evidence="5 6">
    <name type="scientific">Symbiodinium microadriaticum</name>
    <name type="common">Dinoflagellate</name>
    <name type="synonym">Zooxanthella microadriatica</name>
    <dbReference type="NCBI Taxonomy" id="2951"/>
    <lineage>
        <taxon>Eukaryota</taxon>
        <taxon>Sar</taxon>
        <taxon>Alveolata</taxon>
        <taxon>Dinophyceae</taxon>
        <taxon>Suessiales</taxon>
        <taxon>Symbiodiniaceae</taxon>
        <taxon>Symbiodinium</taxon>
    </lineage>
</organism>
<dbReference type="PRINTS" id="PR00625">
    <property type="entry name" value="JDOMAIN"/>
</dbReference>
<reference evidence="5 6" key="1">
    <citation type="submission" date="2016-02" db="EMBL/GenBank/DDBJ databases">
        <title>Genome analysis of coral dinoflagellate symbionts highlights evolutionary adaptations to a symbiotic lifestyle.</title>
        <authorList>
            <person name="Aranda M."/>
            <person name="Li Y."/>
            <person name="Liew Y.J."/>
            <person name="Baumgarten S."/>
            <person name="Simakov O."/>
            <person name="Wilson M."/>
            <person name="Piel J."/>
            <person name="Ashoor H."/>
            <person name="Bougouffa S."/>
            <person name="Bajic V.B."/>
            <person name="Ryu T."/>
            <person name="Ravasi T."/>
            <person name="Bayer T."/>
            <person name="Micklem G."/>
            <person name="Kim H."/>
            <person name="Bhak J."/>
            <person name="Lajeunesse T.C."/>
            <person name="Voolstra C.R."/>
        </authorList>
    </citation>
    <scope>NUCLEOTIDE SEQUENCE [LARGE SCALE GENOMIC DNA]</scope>
    <source>
        <strain evidence="5 6">CCMP2467</strain>
    </source>
</reference>
<dbReference type="GO" id="GO:0051787">
    <property type="term" value="F:misfolded protein binding"/>
    <property type="evidence" value="ECO:0007669"/>
    <property type="project" value="TreeGrafter"/>
</dbReference>
<feature type="transmembrane region" description="Helical" evidence="3">
    <location>
        <begin position="113"/>
        <end position="131"/>
    </location>
</feature>
<keyword evidence="2" id="KW-0175">Coiled coil</keyword>
<dbReference type="PANTHER" id="PTHR44360">
    <property type="entry name" value="DNAJ HOMOLOG SUBFAMILY B MEMBER 9"/>
    <property type="match status" value="1"/>
</dbReference>
<keyword evidence="3" id="KW-0812">Transmembrane</keyword>
<evidence type="ECO:0000256" key="3">
    <source>
        <dbReference type="SAM" id="Phobius"/>
    </source>
</evidence>
<dbReference type="AlphaFoldDB" id="A0A1Q9EF49"/>
<accession>A0A1Q9EF49</accession>
<feature type="transmembrane region" description="Helical" evidence="3">
    <location>
        <begin position="220"/>
        <end position="241"/>
    </location>
</feature>
<evidence type="ECO:0000259" key="4">
    <source>
        <dbReference type="PROSITE" id="PS50076"/>
    </source>
</evidence>
<comment type="caution">
    <text evidence="5">The sequence shown here is derived from an EMBL/GenBank/DDBJ whole genome shotgun (WGS) entry which is preliminary data.</text>
</comment>
<feature type="transmembrane region" description="Helical" evidence="3">
    <location>
        <begin position="80"/>
        <end position="101"/>
    </location>
</feature>
<sequence length="488" mass="55649">MIDAYDVLGVALDCKEDDIKQAFRKMSLQNHPDKVGGGVDATNKFNEIKNAKEILSDTERRKIYDTFGVDLGEERPEMEVWSIGMSTLLSPMGGFVLKTIVARSVLWLVDWVWIGRLLMLLGLLAAGCYAMDIKFGNFSARSEEALSIFMNFFVIDVVIILNWLWPLLADAVCVFYLVAEIVSVQILMESWKIGVGVGFFSLFLAWLVRGWWRWIVGLEILLAVVLLIALTISSGIVRLWIDSVFTQHGEKLKEWRINMRARRRETEAELDKLRKRVQTLEEENAKLKTSEKRLGSGGPCGPLARLCTWLTPRLLGQSSNVLSFGVMLRLRITGHRTGTQVVRRATGDPEDKYESVFWSSEKWFWEVKVKDRQSERLIFLGDYADADEAAKVADCAELALDQMYPPENGRRSWKRNLPKATIYQDEVDAAAAMLHGTRKEALSGRRQLRRPLAMFETLCVAPTLRRPLAEQVQRLIEPRENQYMLILG</sequence>
<dbReference type="Gene3D" id="1.10.287.110">
    <property type="entry name" value="DnaJ domain"/>
    <property type="match status" value="1"/>
</dbReference>
<dbReference type="InterPro" id="IPR001623">
    <property type="entry name" value="DnaJ_domain"/>
</dbReference>
<dbReference type="GO" id="GO:0005783">
    <property type="term" value="C:endoplasmic reticulum"/>
    <property type="evidence" value="ECO:0007669"/>
    <property type="project" value="TreeGrafter"/>
</dbReference>
<feature type="domain" description="J" evidence="4">
    <location>
        <begin position="3"/>
        <end position="68"/>
    </location>
</feature>
<dbReference type="SMART" id="SM00271">
    <property type="entry name" value="DnaJ"/>
    <property type="match status" value="1"/>
</dbReference>
<dbReference type="Proteomes" id="UP000186817">
    <property type="component" value="Unassembled WGS sequence"/>
</dbReference>